<evidence type="ECO:0000313" key="1">
    <source>
        <dbReference type="EMBL" id="CEF84160.1"/>
    </source>
</evidence>
<gene>
    <name evidence="1" type="ORF">FGRAMPH1_01T25849</name>
</gene>
<dbReference type="Proteomes" id="UP000070720">
    <property type="component" value="Chromosome 4"/>
</dbReference>
<organism evidence="1 3">
    <name type="scientific">Gibberella zeae (strain ATCC MYA-4620 / CBS 123657 / FGSC 9075 / NRRL 31084 / PH-1)</name>
    <name type="common">Wheat head blight fungus</name>
    <name type="synonym">Fusarium graminearum</name>
    <dbReference type="NCBI Taxonomy" id="229533"/>
    <lineage>
        <taxon>Eukaryota</taxon>
        <taxon>Fungi</taxon>
        <taxon>Dikarya</taxon>
        <taxon>Ascomycota</taxon>
        <taxon>Pezizomycotina</taxon>
        <taxon>Sordariomycetes</taxon>
        <taxon>Hypocreomycetidae</taxon>
        <taxon>Hypocreales</taxon>
        <taxon>Nectriaceae</taxon>
        <taxon>Fusarium</taxon>
    </lineage>
</organism>
<dbReference type="AlphaFoldDB" id="A0A098DQN5"/>
<reference evidence="1 3" key="3">
    <citation type="journal article" date="2015" name="BMC Genomics">
        <title>The completed genome sequence of the pathogenic ascomycete fungus Fusarium graminearum.</title>
        <authorList>
            <person name="King R."/>
            <person name="Urban M."/>
            <person name="Hammond-Kosack M.C."/>
            <person name="Hassani-Pak K."/>
            <person name="Hammond-Kosack K.E."/>
        </authorList>
    </citation>
    <scope>NUCLEOTIDE SEQUENCE [LARGE SCALE GENOMIC DNA]</scope>
    <source>
        <strain evidence="3">ATCC MYA-4620 / CBS 123657 / FGSC 9075 / NRRL 31084 / PH-1</strain>
        <strain evidence="1">PH-1</strain>
    </source>
</reference>
<dbReference type="EnsemblFungi" id="CEF84160">
    <property type="protein sequence ID" value="CEF84160"/>
    <property type="gene ID" value="FGRRES_15452"/>
</dbReference>
<evidence type="ECO:0000313" key="3">
    <source>
        <dbReference type="Proteomes" id="UP000070720"/>
    </source>
</evidence>
<accession>A0A098DQN5</accession>
<proteinExistence type="predicted"/>
<reference evidence="2" key="4">
    <citation type="submission" date="2017-01" db="UniProtKB">
        <authorList>
            <consortium name="EnsemblFungi"/>
        </authorList>
    </citation>
    <scope>IDENTIFICATION</scope>
    <source>
        <strain evidence="2">PH-1 / ATCC MYA-4620 / FGSC 9075 / NRRL 31084</strain>
    </source>
</reference>
<name>A0A098DQN5_GIBZE</name>
<dbReference type="VEuPathDB" id="FungiDB:FGRAMPH1_01G25849"/>
<reference evidence="2 3" key="2">
    <citation type="journal article" date="2010" name="Nature">
        <title>Comparative genomics reveals mobile pathogenicity chromosomes in Fusarium.</title>
        <authorList>
            <person name="Ma L.J."/>
            <person name="van der Does H.C."/>
            <person name="Borkovich K.A."/>
            <person name="Coleman J.J."/>
            <person name="Daboussi M.J."/>
            <person name="Di Pietro A."/>
            <person name="Dufresne M."/>
            <person name="Freitag M."/>
            <person name="Grabherr M."/>
            <person name="Henrissat B."/>
            <person name="Houterman P.M."/>
            <person name="Kang S."/>
            <person name="Shim W.B."/>
            <person name="Woloshuk C."/>
            <person name="Xie X."/>
            <person name="Xu J.R."/>
            <person name="Antoniw J."/>
            <person name="Baker S.E."/>
            <person name="Bluhm B.H."/>
            <person name="Breakspear A."/>
            <person name="Brown D.W."/>
            <person name="Butchko R.A."/>
            <person name="Chapman S."/>
            <person name="Coulson R."/>
            <person name="Coutinho P.M."/>
            <person name="Danchin E.G."/>
            <person name="Diener A."/>
            <person name="Gale L.R."/>
            <person name="Gardiner D.M."/>
            <person name="Goff S."/>
            <person name="Hammond-Kosack K.E."/>
            <person name="Hilburn K."/>
            <person name="Hua-Van A."/>
            <person name="Jonkers W."/>
            <person name="Kazan K."/>
            <person name="Kodira C.D."/>
            <person name="Koehrsen M."/>
            <person name="Kumar L."/>
            <person name="Lee Y.H."/>
            <person name="Li L."/>
            <person name="Manners J.M."/>
            <person name="Miranda-Saavedra D."/>
            <person name="Mukherjee M."/>
            <person name="Park G."/>
            <person name="Park J."/>
            <person name="Park S.Y."/>
            <person name="Proctor R.H."/>
            <person name="Regev A."/>
            <person name="Ruiz-Roldan M.C."/>
            <person name="Sain D."/>
            <person name="Sakthikumar S."/>
            <person name="Sykes S."/>
            <person name="Schwartz D.C."/>
            <person name="Turgeon B.G."/>
            <person name="Wapinski I."/>
            <person name="Yoder O."/>
            <person name="Young S."/>
            <person name="Zeng Q."/>
            <person name="Zhou S."/>
            <person name="Galagan J."/>
            <person name="Cuomo C.A."/>
            <person name="Kistler H.C."/>
            <person name="Rep M."/>
        </authorList>
    </citation>
    <scope>GENOME REANNOTATION</scope>
    <source>
        <strain evidence="3">ATCC MYA-4620 / CBS 123657 / FGSC 9075 / NRRL 31084 / PH-1</strain>
        <strain evidence="2">PH-1 / ATCC MYA-4620 / FGSC 9075 / NRRL 31084</strain>
    </source>
</reference>
<protein>
    <submittedName>
        <fullName evidence="1">Chromosome 4, complete genome</fullName>
    </submittedName>
</protein>
<dbReference type="EMBL" id="HG970335">
    <property type="protein sequence ID" value="CEF84160.1"/>
    <property type="molecule type" value="Genomic_DNA"/>
</dbReference>
<keyword evidence="3" id="KW-1185">Reference proteome</keyword>
<sequence length="98" mass="11110">MCIRSLTKDREMDHAVDRAETISKDVLNGVEMEQGSGWNERSRGENKRHKVTIVFMSVVDTDEFGDGVLKLAASTDFYGAGYFWIWTHLQEISARTPA</sequence>
<reference evidence="2 3" key="1">
    <citation type="journal article" date="2007" name="Science">
        <title>The Fusarium graminearum genome reveals a link between localized polymorphism and pathogen specialization.</title>
        <authorList>
            <person name="Cuomo C.A."/>
            <person name="Gueldener U."/>
            <person name="Xu J.-R."/>
            <person name="Trail F."/>
            <person name="Turgeon B.G."/>
            <person name="Di Pietro A."/>
            <person name="Walton J.D."/>
            <person name="Ma L.-J."/>
            <person name="Baker S.E."/>
            <person name="Rep M."/>
            <person name="Adam G."/>
            <person name="Antoniw J."/>
            <person name="Baldwin T."/>
            <person name="Calvo S.E."/>
            <person name="Chang Y.-L."/>
            <person name="DeCaprio D."/>
            <person name="Gale L.R."/>
            <person name="Gnerre S."/>
            <person name="Goswami R.S."/>
            <person name="Hammond-Kosack K."/>
            <person name="Harris L.J."/>
            <person name="Hilburn K."/>
            <person name="Kennell J.C."/>
            <person name="Kroken S."/>
            <person name="Magnuson J.K."/>
            <person name="Mannhaupt G."/>
            <person name="Mauceli E.W."/>
            <person name="Mewes H.-W."/>
            <person name="Mitterbauer R."/>
            <person name="Muehlbauer G."/>
            <person name="Muensterkoetter M."/>
            <person name="Nelson D."/>
            <person name="O'Donnell K."/>
            <person name="Ouellet T."/>
            <person name="Qi W."/>
            <person name="Quesneville H."/>
            <person name="Roncero M.I.G."/>
            <person name="Seong K.-Y."/>
            <person name="Tetko I.V."/>
            <person name="Urban M."/>
            <person name="Waalwijk C."/>
            <person name="Ward T.J."/>
            <person name="Yao J."/>
            <person name="Birren B.W."/>
            <person name="Kistler H.C."/>
        </authorList>
    </citation>
    <scope>NUCLEOTIDE SEQUENCE [LARGE SCALE GENOMIC DNA]</scope>
    <source>
        <strain evidence="3">ATCC MYA-4620 / CBS 123657 / FGSC 9075 / NRRL 31084 / PH-1</strain>
        <strain evidence="2">PH-1 / ATCC MYA-4620 / FGSC 9075 / NRRL 31084</strain>
    </source>
</reference>
<accession>A0A0E0SCJ7</accession>
<dbReference type="InParanoid" id="A0A098DQN5"/>
<evidence type="ECO:0000313" key="2">
    <source>
        <dbReference type="EnsemblFungi" id="CEF84160"/>
    </source>
</evidence>